<dbReference type="InterPro" id="IPR035428">
    <property type="entry name" value="FANCF"/>
</dbReference>
<sequence length="478" mass="53918">MEWNYPEISLEDVLKFVKGFVDMLILASGYQSSGRPAYWDVKSMKRVLQWSLFFEKLIRNLRSKDEYGDSLLLLEAELSLLSFHPHFPRWLAHLSVETLSKAKELVVTHLVQTLPLMREHLVALLKAVSEIDLDELQESEIDYLDTYLGELMLQSASYEFAAKEKGFSEGSGASSPDIATDIPFRSWCSMDNLAACTIEEILRRQNAVSFVSKAETCLEALSKSLQHGVLINSNNSSLGAQRKLEPSMLCDEHEVEFSTWNNWRSKGLSYFLDKETIRSVSGADKWKRMLNHLVSLPYISSAISKQYSEVSLLKERSPIPNAVDRNTKEYGIIEYLTQLLSGKLHLLWNVTPALAAAAIPTWSPLFRSYLIEIEDQFKQVTSANRYDFVPAPLTWRTQVVNSLKGSGVCIRSMFMDPSTLVTLEALQNEYVLSMSPVMEELPQVLGFLAIISIPVFSVLLASSRRSDVNALLPPLGCI</sequence>
<feature type="transmembrane region" description="Helical" evidence="1">
    <location>
        <begin position="444"/>
        <end position="462"/>
    </location>
</feature>
<dbReference type="GO" id="GO:0043240">
    <property type="term" value="C:Fanconi anaemia nuclear complex"/>
    <property type="evidence" value="ECO:0007669"/>
    <property type="project" value="InterPro"/>
</dbReference>
<dbReference type="GO" id="GO:0036297">
    <property type="term" value="P:interstrand cross-link repair"/>
    <property type="evidence" value="ECO:0007669"/>
    <property type="project" value="InterPro"/>
</dbReference>
<dbReference type="Pfam" id="PF11107">
    <property type="entry name" value="FANCF"/>
    <property type="match status" value="1"/>
</dbReference>
<evidence type="ECO:0000256" key="1">
    <source>
        <dbReference type="SAM" id="Phobius"/>
    </source>
</evidence>
<evidence type="ECO:0000313" key="3">
    <source>
        <dbReference type="Proteomes" id="UP000594263"/>
    </source>
</evidence>
<dbReference type="PANTHER" id="PTHR14449:SF2">
    <property type="entry name" value="FANCONI ANEMIA GROUP F PROTEIN"/>
    <property type="match status" value="1"/>
</dbReference>
<proteinExistence type="predicted"/>
<reference evidence="2" key="1">
    <citation type="submission" date="2021-01" db="UniProtKB">
        <authorList>
            <consortium name="EnsemblPlants"/>
        </authorList>
    </citation>
    <scope>IDENTIFICATION</scope>
</reference>
<keyword evidence="1" id="KW-0812">Transmembrane</keyword>
<keyword evidence="3" id="KW-1185">Reference proteome</keyword>
<dbReference type="Gramene" id="Kaladp0040s0666.1.v1.1">
    <property type="protein sequence ID" value="Kaladp0040s0666.1.v1.1"/>
    <property type="gene ID" value="Kaladp0040s0666.v1.1"/>
</dbReference>
<dbReference type="PANTHER" id="PTHR14449">
    <property type="entry name" value="FANCONI ANEMIA GROUP F PROTEIN FANCF"/>
    <property type="match status" value="1"/>
</dbReference>
<dbReference type="OMA" id="CLYTFHI"/>
<dbReference type="Proteomes" id="UP000594263">
    <property type="component" value="Unplaced"/>
</dbReference>
<evidence type="ECO:0000313" key="2">
    <source>
        <dbReference type="EnsemblPlants" id="Kaladp0040s0666.1.v1.1"/>
    </source>
</evidence>
<name>A0A7N0TNL9_KALFE</name>
<keyword evidence="1" id="KW-0472">Membrane</keyword>
<organism evidence="2 3">
    <name type="scientific">Kalanchoe fedtschenkoi</name>
    <name type="common">Lavender scallops</name>
    <name type="synonym">South American air plant</name>
    <dbReference type="NCBI Taxonomy" id="63787"/>
    <lineage>
        <taxon>Eukaryota</taxon>
        <taxon>Viridiplantae</taxon>
        <taxon>Streptophyta</taxon>
        <taxon>Embryophyta</taxon>
        <taxon>Tracheophyta</taxon>
        <taxon>Spermatophyta</taxon>
        <taxon>Magnoliopsida</taxon>
        <taxon>eudicotyledons</taxon>
        <taxon>Gunneridae</taxon>
        <taxon>Pentapetalae</taxon>
        <taxon>Saxifragales</taxon>
        <taxon>Crassulaceae</taxon>
        <taxon>Kalanchoe</taxon>
    </lineage>
</organism>
<dbReference type="EnsemblPlants" id="Kaladp0040s0666.1.v1.1">
    <property type="protein sequence ID" value="Kaladp0040s0666.1.v1.1"/>
    <property type="gene ID" value="Kaladp0040s0666.v1.1"/>
</dbReference>
<accession>A0A7N0TNL9</accession>
<keyword evidence="1" id="KW-1133">Transmembrane helix</keyword>
<protein>
    <submittedName>
        <fullName evidence="2">Uncharacterized protein</fullName>
    </submittedName>
</protein>
<dbReference type="AlphaFoldDB" id="A0A7N0TNL9"/>